<dbReference type="GO" id="GO:0005737">
    <property type="term" value="C:cytoplasm"/>
    <property type="evidence" value="ECO:0007669"/>
    <property type="project" value="TreeGrafter"/>
</dbReference>
<reference evidence="3 4" key="1">
    <citation type="journal article" date="2011" name="Science">
        <title>Comparative functional genomics of the fission yeasts.</title>
        <authorList>
            <person name="Rhind N."/>
            <person name="Chen Z."/>
            <person name="Yassour M."/>
            <person name="Thompson D.A."/>
            <person name="Haas B.J."/>
            <person name="Habib N."/>
            <person name="Wapinski I."/>
            <person name="Roy S."/>
            <person name="Lin M.F."/>
            <person name="Heiman D.I."/>
            <person name="Young S.K."/>
            <person name="Furuya K."/>
            <person name="Guo Y."/>
            <person name="Pidoux A."/>
            <person name="Chen H.M."/>
            <person name="Robbertse B."/>
            <person name="Goldberg J.M."/>
            <person name="Aoki K."/>
            <person name="Bayne E.H."/>
            <person name="Berlin A.M."/>
            <person name="Desjardins C.A."/>
            <person name="Dobbs E."/>
            <person name="Dukaj L."/>
            <person name="Fan L."/>
            <person name="FitzGerald M.G."/>
            <person name="French C."/>
            <person name="Gujja S."/>
            <person name="Hansen K."/>
            <person name="Keifenheim D."/>
            <person name="Levin J.Z."/>
            <person name="Mosher R.A."/>
            <person name="Mueller C.A."/>
            <person name="Pfiffner J."/>
            <person name="Priest M."/>
            <person name="Russ C."/>
            <person name="Smialowska A."/>
            <person name="Swoboda P."/>
            <person name="Sykes S.M."/>
            <person name="Vaughn M."/>
            <person name="Vengrova S."/>
            <person name="Yoder R."/>
            <person name="Zeng Q."/>
            <person name="Allshire R."/>
            <person name="Baulcombe D."/>
            <person name="Birren B.W."/>
            <person name="Brown W."/>
            <person name="Ekwall K."/>
            <person name="Kellis M."/>
            <person name="Leatherwood J."/>
            <person name="Levin H."/>
            <person name="Margalit H."/>
            <person name="Martienssen R."/>
            <person name="Nieduszynski C.A."/>
            <person name="Spatafora J.W."/>
            <person name="Friedman N."/>
            <person name="Dalgaard J.Z."/>
            <person name="Baumann P."/>
            <person name="Niki H."/>
            <person name="Regev A."/>
            <person name="Nusbaum C."/>
        </authorList>
    </citation>
    <scope>NUCLEOTIDE SEQUENCE [LARGE SCALE GENOMIC DNA]</scope>
    <source>
        <strain evidence="4">OY26 / ATCC MYA-4695 / CBS 11777 / NBRC 106824 / NRRL Y48691</strain>
    </source>
</reference>
<evidence type="ECO:0000256" key="2">
    <source>
        <dbReference type="SAM" id="MobiDB-lite"/>
    </source>
</evidence>
<dbReference type="PANTHER" id="PTHR31315">
    <property type="entry name" value="PROTEIN SIP5"/>
    <property type="match status" value="1"/>
</dbReference>
<feature type="compositionally biased region" description="Polar residues" evidence="2">
    <location>
        <begin position="119"/>
        <end position="128"/>
    </location>
</feature>
<dbReference type="GeneID" id="25037250"/>
<dbReference type="RefSeq" id="XP_013021044.1">
    <property type="nucleotide sequence ID" value="XM_013165590.1"/>
</dbReference>
<dbReference type="HOGENOM" id="CLU_492714_0_0_1"/>
<feature type="compositionally biased region" description="Polar residues" evidence="2">
    <location>
        <begin position="386"/>
        <end position="396"/>
    </location>
</feature>
<dbReference type="eggNOG" id="KOG2789">
    <property type="taxonomic scope" value="Eukaryota"/>
</dbReference>
<protein>
    <submittedName>
        <fullName evidence="3">Zf-C3HC4 type zinc finger</fullName>
    </submittedName>
</protein>
<feature type="compositionally biased region" description="Polar residues" evidence="2">
    <location>
        <begin position="428"/>
        <end position="438"/>
    </location>
</feature>
<proteinExistence type="inferred from homology"/>
<accession>S9W815</accession>
<dbReference type="AlphaFoldDB" id="S9W815"/>
<comment type="similarity">
    <text evidence="1">Belongs to the SIP5 family.</text>
</comment>
<dbReference type="EMBL" id="KE546988">
    <property type="protein sequence ID" value="EPY53840.1"/>
    <property type="molecule type" value="Genomic_DNA"/>
</dbReference>
<name>S9W815_SCHCR</name>
<sequence>MGNTIGKEKHENEDEYVNDLVRLIDGGFLFPHGVYASEPSYKVSIVRKLMLERRLMPFYKGLEEYNAGWSPEKVADVVEKALGSQKTMTLRSAIREAKLHSLGNARSLKRSARSRSNSTPGNTHVTTQDNHAQAISTIYANAFECPICFLYYPPNYNYTRCCAQPICSECFVEIRRPDPHLPTVHANDPTPNDFDLISEPVKCPYCMTDRFGVVYVPNPALSRFSFNAPYQIDPESHPLAKELEKLYISENERPWVPNKNAKFVFDDPRVITTDYIRPDWQYNLEKARRRALRRAANATLLNSHLLEPSPNESHSDSVSSSENVIGLRASRANSQRRTLSSRRNHYLANVEQLMVAEAIRQSLEDAQQTTTASTDETPSVEDANPIATTTSVTSNHSTERVVSPDVREPNEAVGNTRGPSSIKERPHSQQNTGNTVPRVNHQTEVLPHDSPITVRTTNIDTSGQFDLEQQQDLEELIHSPVASTNPFLSEPLDLTDSQDVRQGANFCSPTLSVCDDDVNSSNITKTPYPSVYEHAITSDDYKRSHQYG</sequence>
<evidence type="ECO:0000256" key="1">
    <source>
        <dbReference type="ARBA" id="ARBA00010402"/>
    </source>
</evidence>
<dbReference type="Proteomes" id="UP000015464">
    <property type="component" value="Unassembled WGS sequence"/>
</dbReference>
<gene>
    <name evidence="3" type="ORF">SPOG_02929</name>
</gene>
<keyword evidence="4" id="KW-1185">Reference proteome</keyword>
<evidence type="ECO:0000313" key="4">
    <source>
        <dbReference type="Proteomes" id="UP000015464"/>
    </source>
</evidence>
<feature type="compositionally biased region" description="Polar residues" evidence="2">
    <location>
        <begin position="364"/>
        <end position="377"/>
    </location>
</feature>
<feature type="region of interest" description="Disordered" evidence="2">
    <location>
        <begin position="303"/>
        <end position="323"/>
    </location>
</feature>
<dbReference type="CDD" id="cd24139">
    <property type="entry name" value="SIP5-like"/>
    <property type="match status" value="1"/>
</dbReference>
<feature type="region of interest" description="Disordered" evidence="2">
    <location>
        <begin position="364"/>
        <end position="438"/>
    </location>
</feature>
<organism evidence="3 4">
    <name type="scientific">Schizosaccharomyces cryophilus (strain OY26 / ATCC MYA-4695 / CBS 11777 / NBRC 106824 / NRRL Y48691)</name>
    <name type="common">Fission yeast</name>
    <dbReference type="NCBI Taxonomy" id="653667"/>
    <lineage>
        <taxon>Eukaryota</taxon>
        <taxon>Fungi</taxon>
        <taxon>Dikarya</taxon>
        <taxon>Ascomycota</taxon>
        <taxon>Taphrinomycotina</taxon>
        <taxon>Schizosaccharomycetes</taxon>
        <taxon>Schizosaccharomycetales</taxon>
        <taxon>Schizosaccharomycetaceae</taxon>
        <taxon>Schizosaccharomyces</taxon>
    </lineage>
</organism>
<dbReference type="OrthoDB" id="21471at2759"/>
<dbReference type="InterPro" id="IPR039301">
    <property type="entry name" value="Sip5/DA2"/>
</dbReference>
<dbReference type="PANTHER" id="PTHR31315:SF1">
    <property type="entry name" value="PROTEIN SIP5"/>
    <property type="match status" value="1"/>
</dbReference>
<evidence type="ECO:0000313" key="3">
    <source>
        <dbReference type="EMBL" id="EPY53840.1"/>
    </source>
</evidence>
<dbReference type="STRING" id="653667.S9W815"/>
<dbReference type="OMA" id="ISEPANC"/>
<feature type="region of interest" description="Disordered" evidence="2">
    <location>
        <begin position="106"/>
        <end position="128"/>
    </location>
</feature>